<gene>
    <name evidence="1" type="ORF">CANTADRAFT_251157</name>
</gene>
<dbReference type="RefSeq" id="XP_020064384.1">
    <property type="nucleotide sequence ID" value="XM_020207328.1"/>
</dbReference>
<proteinExistence type="predicted"/>
<evidence type="ECO:0000313" key="1">
    <source>
        <dbReference type="EMBL" id="ODV79262.1"/>
    </source>
</evidence>
<accession>A0A1E4SIK7</accession>
<reference evidence="2" key="1">
    <citation type="submission" date="2016-05" db="EMBL/GenBank/DDBJ databases">
        <title>Comparative genomics of biotechnologically important yeasts.</title>
        <authorList>
            <consortium name="DOE Joint Genome Institute"/>
            <person name="Riley R."/>
            <person name="Haridas S."/>
            <person name="Wolfe K.H."/>
            <person name="Lopes M.R."/>
            <person name="Hittinger C.T."/>
            <person name="Goker M."/>
            <person name="Salamov A."/>
            <person name="Wisecaver J."/>
            <person name="Long T.M."/>
            <person name="Aerts A.L."/>
            <person name="Barry K."/>
            <person name="Choi C."/>
            <person name="Clum A."/>
            <person name="Coughlan A.Y."/>
            <person name="Deshpande S."/>
            <person name="Douglass A.P."/>
            <person name="Hanson S.J."/>
            <person name="Klenk H.-P."/>
            <person name="Labutti K."/>
            <person name="Lapidus A."/>
            <person name="Lindquist E."/>
            <person name="Lipzen A."/>
            <person name="Meier-Kolthoff J.P."/>
            <person name="Ohm R.A."/>
            <person name="Otillar R.P."/>
            <person name="Pangilinan J."/>
            <person name="Peng Y."/>
            <person name="Rokas A."/>
            <person name="Rosa C.A."/>
            <person name="Scheuner C."/>
            <person name="Sibirny A.A."/>
            <person name="Slot J.C."/>
            <person name="Stielow J.B."/>
            <person name="Sun H."/>
            <person name="Kurtzman C.P."/>
            <person name="Blackwell M."/>
            <person name="Grigoriev I.V."/>
            <person name="Jeffries T.W."/>
        </authorList>
    </citation>
    <scope>NUCLEOTIDE SEQUENCE [LARGE SCALE GENOMIC DNA]</scope>
    <source>
        <strain evidence="2">NRRL Y-17324</strain>
    </source>
</reference>
<dbReference type="GeneID" id="30981465"/>
<organism evidence="1 2">
    <name type="scientific">Suhomyces tanzawaensis NRRL Y-17324</name>
    <dbReference type="NCBI Taxonomy" id="984487"/>
    <lineage>
        <taxon>Eukaryota</taxon>
        <taxon>Fungi</taxon>
        <taxon>Dikarya</taxon>
        <taxon>Ascomycota</taxon>
        <taxon>Saccharomycotina</taxon>
        <taxon>Pichiomycetes</taxon>
        <taxon>Debaryomycetaceae</taxon>
        <taxon>Suhomyces</taxon>
    </lineage>
</organism>
<keyword evidence="2" id="KW-1185">Reference proteome</keyword>
<name>A0A1E4SIK7_9ASCO</name>
<protein>
    <submittedName>
        <fullName evidence="1">Uncharacterized protein</fullName>
    </submittedName>
</protein>
<dbReference type="Proteomes" id="UP000094285">
    <property type="component" value="Unassembled WGS sequence"/>
</dbReference>
<dbReference type="AlphaFoldDB" id="A0A1E4SIK7"/>
<dbReference type="EMBL" id="KV453912">
    <property type="protein sequence ID" value="ODV79262.1"/>
    <property type="molecule type" value="Genomic_DNA"/>
</dbReference>
<evidence type="ECO:0000313" key="2">
    <source>
        <dbReference type="Proteomes" id="UP000094285"/>
    </source>
</evidence>
<sequence>MYPRNSLVPRSPYLLRKVGSVFDGNVAIVVPGTPLVACTISRVTHPMRPQYADPEWGLLARFPTCAE</sequence>